<keyword evidence="3" id="KW-0159">Chromosome partition</keyword>
<keyword evidence="7" id="KW-1185">Reference proteome</keyword>
<evidence type="ECO:0000256" key="1">
    <source>
        <dbReference type="ARBA" id="ARBA00022490"/>
    </source>
</evidence>
<organism evidence="6 7">
    <name type="scientific">Nakamurella panacisegetis</name>
    <dbReference type="NCBI Taxonomy" id="1090615"/>
    <lineage>
        <taxon>Bacteria</taxon>
        <taxon>Bacillati</taxon>
        <taxon>Actinomycetota</taxon>
        <taxon>Actinomycetes</taxon>
        <taxon>Nakamurellales</taxon>
        <taxon>Nakamurellaceae</taxon>
        <taxon>Nakamurella</taxon>
    </lineage>
</organism>
<gene>
    <name evidence="6" type="ORF">SAMN04515671_2891</name>
</gene>
<name>A0A1H0PSJ2_9ACTN</name>
<keyword evidence="1" id="KW-0963">Cytoplasm</keyword>
<evidence type="ECO:0000256" key="3">
    <source>
        <dbReference type="ARBA" id="ARBA00022829"/>
    </source>
</evidence>
<dbReference type="PANTHER" id="PTHR34298">
    <property type="entry name" value="SEGREGATION AND CONDENSATION PROTEIN B"/>
    <property type="match status" value="1"/>
</dbReference>
<dbReference type="PANTHER" id="PTHR34298:SF2">
    <property type="entry name" value="SEGREGATION AND CONDENSATION PROTEIN B"/>
    <property type="match status" value="1"/>
</dbReference>
<evidence type="ECO:0000256" key="5">
    <source>
        <dbReference type="SAM" id="MobiDB-lite"/>
    </source>
</evidence>
<dbReference type="SUPFAM" id="SSF46785">
    <property type="entry name" value="Winged helix' DNA-binding domain"/>
    <property type="match status" value="2"/>
</dbReference>
<sequence>MNTQDADVAMTPDVINRNSPTDAAPTDAALDDSASVDASLDGSALDDSASVGPVPDDSALEDLPLEATFGVVADEDVVGALEAVLLVVDSPVTEASLATAIGHGADRVQAELFRLAQRYTDAGSGIELRQLGGGWRFYTRDRFAPVVERFVLDGQQTRLSKAALETLAVIAYRQPVTRARIAGVRGVNVDGVIRTLVARGLIEEVGTDAETGGLLYRTTELFIERLGLSSLEDLPSLGPLLPEIDSLEDD</sequence>
<evidence type="ECO:0000313" key="7">
    <source>
        <dbReference type="Proteomes" id="UP000198741"/>
    </source>
</evidence>
<dbReference type="NCBIfam" id="TIGR00281">
    <property type="entry name" value="SMC-Scp complex subunit ScpB"/>
    <property type="match status" value="1"/>
</dbReference>
<dbReference type="InterPro" id="IPR005234">
    <property type="entry name" value="ScpB_csome_segregation"/>
</dbReference>
<accession>A0A1H0PSJ2</accession>
<protein>
    <submittedName>
        <fullName evidence="6">Segregation and condensation protein B</fullName>
    </submittedName>
</protein>
<dbReference type="EMBL" id="LT629710">
    <property type="protein sequence ID" value="SDP07964.1"/>
    <property type="molecule type" value="Genomic_DNA"/>
</dbReference>
<keyword evidence="2" id="KW-0132">Cell division</keyword>
<dbReference type="AlphaFoldDB" id="A0A1H0PSJ2"/>
<dbReference type="STRING" id="1090615.SAMN04515671_2891"/>
<evidence type="ECO:0000256" key="2">
    <source>
        <dbReference type="ARBA" id="ARBA00022618"/>
    </source>
</evidence>
<feature type="compositionally biased region" description="Low complexity" evidence="5">
    <location>
        <begin position="19"/>
        <end position="52"/>
    </location>
</feature>
<proteinExistence type="predicted"/>
<keyword evidence="4" id="KW-0131">Cell cycle</keyword>
<dbReference type="InterPro" id="IPR036390">
    <property type="entry name" value="WH_DNA-bd_sf"/>
</dbReference>
<dbReference type="GO" id="GO:0051301">
    <property type="term" value="P:cell division"/>
    <property type="evidence" value="ECO:0007669"/>
    <property type="project" value="UniProtKB-KW"/>
</dbReference>
<evidence type="ECO:0000256" key="4">
    <source>
        <dbReference type="ARBA" id="ARBA00023306"/>
    </source>
</evidence>
<dbReference type="Proteomes" id="UP000198741">
    <property type="component" value="Chromosome I"/>
</dbReference>
<dbReference type="InterPro" id="IPR036388">
    <property type="entry name" value="WH-like_DNA-bd_sf"/>
</dbReference>
<feature type="region of interest" description="Disordered" evidence="5">
    <location>
        <begin position="1"/>
        <end position="57"/>
    </location>
</feature>
<dbReference type="Gene3D" id="1.10.10.10">
    <property type="entry name" value="Winged helix-like DNA-binding domain superfamily/Winged helix DNA-binding domain"/>
    <property type="match status" value="2"/>
</dbReference>
<dbReference type="RefSeq" id="WP_231988112.1">
    <property type="nucleotide sequence ID" value="NZ_LT629710.1"/>
</dbReference>
<evidence type="ECO:0000313" key="6">
    <source>
        <dbReference type="EMBL" id="SDP07964.1"/>
    </source>
</evidence>
<dbReference type="GO" id="GO:0051304">
    <property type="term" value="P:chromosome separation"/>
    <property type="evidence" value="ECO:0007669"/>
    <property type="project" value="InterPro"/>
</dbReference>
<dbReference type="Pfam" id="PF04079">
    <property type="entry name" value="SMC_ScpB"/>
    <property type="match status" value="1"/>
</dbReference>
<reference evidence="6 7" key="1">
    <citation type="submission" date="2016-10" db="EMBL/GenBank/DDBJ databases">
        <authorList>
            <person name="de Groot N.N."/>
        </authorList>
    </citation>
    <scope>NUCLEOTIDE SEQUENCE [LARGE SCALE GENOMIC DNA]</scope>
    <source>
        <strain evidence="7">P4-7,KCTC 19426,CECT 7604</strain>
    </source>
</reference>